<evidence type="ECO:0000313" key="1">
    <source>
        <dbReference type="EMBL" id="MDT0351651.1"/>
    </source>
</evidence>
<name>A0ABU2NCG9_9PSEU</name>
<sequence length="162" mass="17351">MITGILGVLVAGAPAVAKPIEADQQATRTAVRLVAESCKTVKISKNLRGTLSVVKKDYRLGAVNLQQYWCFDGQKITHAAEPVVTTSLTKAAGLSVVWKITSKVSNKMDPQNGGYWTQQAVVTGTADQCVLKYGCVYGIPFTMELLVFGDGETFNVRPGNIG</sequence>
<dbReference type="RefSeq" id="WP_311558059.1">
    <property type="nucleotide sequence ID" value="NZ_JAVREJ010000014.1"/>
</dbReference>
<reference evidence="2" key="1">
    <citation type="submission" date="2023-07" db="EMBL/GenBank/DDBJ databases">
        <title>30 novel species of actinomycetes from the DSMZ collection.</title>
        <authorList>
            <person name="Nouioui I."/>
        </authorList>
    </citation>
    <scope>NUCLEOTIDE SEQUENCE [LARGE SCALE GENOMIC DNA]</scope>
    <source>
        <strain evidence="2">DSM 45834</strain>
    </source>
</reference>
<proteinExistence type="predicted"/>
<organism evidence="1 2">
    <name type="scientific">Pseudonocardia charpentierae</name>
    <dbReference type="NCBI Taxonomy" id="3075545"/>
    <lineage>
        <taxon>Bacteria</taxon>
        <taxon>Bacillati</taxon>
        <taxon>Actinomycetota</taxon>
        <taxon>Actinomycetes</taxon>
        <taxon>Pseudonocardiales</taxon>
        <taxon>Pseudonocardiaceae</taxon>
        <taxon>Pseudonocardia</taxon>
    </lineage>
</organism>
<dbReference type="Proteomes" id="UP001183202">
    <property type="component" value="Unassembled WGS sequence"/>
</dbReference>
<dbReference type="EMBL" id="JAVREJ010000014">
    <property type="protein sequence ID" value="MDT0351651.1"/>
    <property type="molecule type" value="Genomic_DNA"/>
</dbReference>
<gene>
    <name evidence="1" type="ORF">RM445_19155</name>
</gene>
<keyword evidence="2" id="KW-1185">Reference proteome</keyword>
<comment type="caution">
    <text evidence="1">The sequence shown here is derived from an EMBL/GenBank/DDBJ whole genome shotgun (WGS) entry which is preliminary data.</text>
</comment>
<accession>A0ABU2NCG9</accession>
<evidence type="ECO:0000313" key="2">
    <source>
        <dbReference type="Proteomes" id="UP001183202"/>
    </source>
</evidence>
<protein>
    <submittedName>
        <fullName evidence="1">Uncharacterized protein</fullName>
    </submittedName>
</protein>